<dbReference type="InterPro" id="IPR013520">
    <property type="entry name" value="Ribonucl_H"/>
</dbReference>
<dbReference type="EC" id="2.7.7.7" evidence="5"/>
<reference evidence="5 6" key="1">
    <citation type="submission" date="2017-03" db="EMBL/GenBank/DDBJ databases">
        <title>Genome sequence of Clostridium hungatei DSM 14427.</title>
        <authorList>
            <person name="Poehlein A."/>
            <person name="Daniel R."/>
        </authorList>
    </citation>
    <scope>NUCLEOTIDE SEQUENCE [LARGE SCALE GENOMIC DNA]</scope>
    <source>
        <strain evidence="5 6">DSM 14427</strain>
    </source>
</reference>
<gene>
    <name evidence="5" type="primary">polC_2</name>
    <name evidence="5" type="ORF">CLHUN_27010</name>
</gene>
<evidence type="ECO:0000259" key="4">
    <source>
        <dbReference type="SMART" id="SM00479"/>
    </source>
</evidence>
<keyword evidence="1" id="KW-0540">Nuclease</keyword>
<sequence length="248" mass="28736">MDYIVFDLELNQEPSSVKSRPAPGLQLPFEIIQIGALKLDSGFNTVAAFNRYVKPDLYEKINPFVAELTGITAEQLLSEQLFPEIYREFCEFAGGEDSVFCAWGSSDMKQLYRSVEYHHLSSRHLSKKYINLQPYASMYLHYPVKTQLRLEYAVRALGIPVEHSFHNAFYDAYYTGEILKKIHNNFMKAEIYDPAAVRTRPARSPRRTIDTQGIIEQFEKMYDRNMTSQEKDIILLAYKMGKTGQFLK</sequence>
<dbReference type="Gene3D" id="3.30.420.10">
    <property type="entry name" value="Ribonuclease H-like superfamily/Ribonuclease H"/>
    <property type="match status" value="1"/>
</dbReference>
<dbReference type="STRING" id="48256.CLHUN_27010"/>
<dbReference type="RefSeq" id="WP_080065157.1">
    <property type="nucleotide sequence ID" value="NZ_MZGX01000018.1"/>
</dbReference>
<dbReference type="GO" id="GO:0000175">
    <property type="term" value="F:3'-5'-RNA exonuclease activity"/>
    <property type="evidence" value="ECO:0007669"/>
    <property type="project" value="InterPro"/>
</dbReference>
<dbReference type="SMART" id="SM00479">
    <property type="entry name" value="EXOIII"/>
    <property type="match status" value="1"/>
</dbReference>
<comment type="caution">
    <text evidence="5">The sequence shown here is derived from an EMBL/GenBank/DDBJ whole genome shotgun (WGS) entry which is preliminary data.</text>
</comment>
<dbReference type="EMBL" id="MZGX01000018">
    <property type="protein sequence ID" value="OPX43356.1"/>
    <property type="molecule type" value="Genomic_DNA"/>
</dbReference>
<keyword evidence="2" id="KW-0378">Hydrolase</keyword>
<protein>
    <submittedName>
        <fullName evidence="5">DNA polymerase III PolC-type</fullName>
        <ecNumber evidence="5">2.7.7.7</ecNumber>
    </submittedName>
</protein>
<dbReference type="InterPro" id="IPR012337">
    <property type="entry name" value="RNaseH-like_sf"/>
</dbReference>
<organism evidence="5 6">
    <name type="scientific">Ruminiclostridium hungatei</name>
    <name type="common">Clostridium hungatei</name>
    <dbReference type="NCBI Taxonomy" id="48256"/>
    <lineage>
        <taxon>Bacteria</taxon>
        <taxon>Bacillati</taxon>
        <taxon>Bacillota</taxon>
        <taxon>Clostridia</taxon>
        <taxon>Eubacteriales</taxon>
        <taxon>Oscillospiraceae</taxon>
        <taxon>Ruminiclostridium</taxon>
    </lineage>
</organism>
<dbReference type="PANTHER" id="PTHR23044">
    <property type="entry name" value="3'-5' EXONUCLEASE ERI1-RELATED"/>
    <property type="match status" value="1"/>
</dbReference>
<evidence type="ECO:0000313" key="5">
    <source>
        <dbReference type="EMBL" id="OPX43356.1"/>
    </source>
</evidence>
<dbReference type="InterPro" id="IPR036397">
    <property type="entry name" value="RNaseH_sf"/>
</dbReference>
<dbReference type="CDD" id="cd06133">
    <property type="entry name" value="ERI-1_3'hExo_like"/>
    <property type="match status" value="1"/>
</dbReference>
<proteinExistence type="predicted"/>
<dbReference type="InterPro" id="IPR051274">
    <property type="entry name" value="3-5_Exoribonuclease"/>
</dbReference>
<accession>A0A1V4SIM5</accession>
<keyword evidence="3" id="KW-0269">Exonuclease</keyword>
<dbReference type="GO" id="GO:0003887">
    <property type="term" value="F:DNA-directed DNA polymerase activity"/>
    <property type="evidence" value="ECO:0007669"/>
    <property type="project" value="UniProtKB-EC"/>
</dbReference>
<keyword evidence="5" id="KW-0808">Transferase</keyword>
<dbReference type="PANTHER" id="PTHR23044:SF61">
    <property type="entry name" value="3'-5' EXORIBONUCLEASE 1-RELATED"/>
    <property type="match status" value="1"/>
</dbReference>
<dbReference type="GO" id="GO:0003676">
    <property type="term" value="F:nucleic acid binding"/>
    <property type="evidence" value="ECO:0007669"/>
    <property type="project" value="InterPro"/>
</dbReference>
<keyword evidence="6" id="KW-1185">Reference proteome</keyword>
<feature type="domain" description="Exonuclease" evidence="4">
    <location>
        <begin position="2"/>
        <end position="188"/>
    </location>
</feature>
<evidence type="ECO:0000256" key="2">
    <source>
        <dbReference type="ARBA" id="ARBA00022801"/>
    </source>
</evidence>
<dbReference type="SUPFAM" id="SSF53098">
    <property type="entry name" value="Ribonuclease H-like"/>
    <property type="match status" value="1"/>
</dbReference>
<dbReference type="OrthoDB" id="159416at2"/>
<dbReference type="AlphaFoldDB" id="A0A1V4SIM5"/>
<dbReference type="Pfam" id="PF00929">
    <property type="entry name" value="RNase_T"/>
    <property type="match status" value="1"/>
</dbReference>
<evidence type="ECO:0000256" key="3">
    <source>
        <dbReference type="ARBA" id="ARBA00022839"/>
    </source>
</evidence>
<dbReference type="InterPro" id="IPR047201">
    <property type="entry name" value="ERI-1_3'hExo-like"/>
</dbReference>
<evidence type="ECO:0000256" key="1">
    <source>
        <dbReference type="ARBA" id="ARBA00022722"/>
    </source>
</evidence>
<keyword evidence="5" id="KW-0548">Nucleotidyltransferase</keyword>
<evidence type="ECO:0000313" key="6">
    <source>
        <dbReference type="Proteomes" id="UP000191554"/>
    </source>
</evidence>
<name>A0A1V4SIM5_RUMHU</name>
<dbReference type="Proteomes" id="UP000191554">
    <property type="component" value="Unassembled WGS sequence"/>
</dbReference>